<dbReference type="PANTHER" id="PTHR30290">
    <property type="entry name" value="PERIPLASMIC BINDING COMPONENT OF ABC TRANSPORTER"/>
    <property type="match status" value="1"/>
</dbReference>
<reference evidence="2 3" key="1">
    <citation type="journal article" date="2016" name="Genome Announc.">
        <title>First Complete Genome Sequence of a Subdivision 6 Acidobacterium Strain.</title>
        <authorList>
            <person name="Huang S."/>
            <person name="Vieira S."/>
            <person name="Bunk B."/>
            <person name="Riedel T."/>
            <person name="Sproer C."/>
            <person name="Overmann J."/>
        </authorList>
    </citation>
    <scope>NUCLEOTIDE SEQUENCE [LARGE SCALE GENOMIC DNA]</scope>
    <source>
        <strain evidence="3">DSM 100886 HEG_-6_39</strain>
    </source>
</reference>
<dbReference type="OrthoDB" id="9796817at2"/>
<dbReference type="InterPro" id="IPR000914">
    <property type="entry name" value="SBP_5_dom"/>
</dbReference>
<feature type="domain" description="Solute-binding protein family 5" evidence="1">
    <location>
        <begin position="89"/>
        <end position="429"/>
    </location>
</feature>
<organism evidence="2 3">
    <name type="scientific">Luteitalea pratensis</name>
    <dbReference type="NCBI Taxonomy" id="1855912"/>
    <lineage>
        <taxon>Bacteria</taxon>
        <taxon>Pseudomonadati</taxon>
        <taxon>Acidobacteriota</taxon>
        <taxon>Vicinamibacteria</taxon>
        <taxon>Vicinamibacterales</taxon>
        <taxon>Vicinamibacteraceae</taxon>
        <taxon>Luteitalea</taxon>
    </lineage>
</organism>
<dbReference type="SUPFAM" id="SSF53850">
    <property type="entry name" value="Periplasmic binding protein-like II"/>
    <property type="match status" value="1"/>
</dbReference>
<reference evidence="3" key="2">
    <citation type="submission" date="2016-04" db="EMBL/GenBank/DDBJ databases">
        <title>First Complete Genome Sequence of a Subdivision 6 Acidobacterium.</title>
        <authorList>
            <person name="Huang S."/>
            <person name="Vieira S."/>
            <person name="Bunk B."/>
            <person name="Riedel T."/>
            <person name="Sproeer C."/>
            <person name="Overmann J."/>
        </authorList>
    </citation>
    <scope>NUCLEOTIDE SEQUENCE [LARGE SCALE GENOMIC DNA]</scope>
    <source>
        <strain evidence="3">DSM 100886 HEG_-6_39</strain>
    </source>
</reference>
<dbReference type="GO" id="GO:0015833">
    <property type="term" value="P:peptide transport"/>
    <property type="evidence" value="ECO:0007669"/>
    <property type="project" value="TreeGrafter"/>
</dbReference>
<dbReference type="InterPro" id="IPR039424">
    <property type="entry name" value="SBP_5"/>
</dbReference>
<dbReference type="RefSeq" id="WP_110171963.1">
    <property type="nucleotide sequence ID" value="NZ_CP015136.1"/>
</dbReference>
<dbReference type="Pfam" id="PF00496">
    <property type="entry name" value="SBP_bac_5"/>
    <property type="match status" value="1"/>
</dbReference>
<dbReference type="InterPro" id="IPR030678">
    <property type="entry name" value="Peptide/Ni-bd"/>
</dbReference>
<evidence type="ECO:0000259" key="1">
    <source>
        <dbReference type="Pfam" id="PF00496"/>
    </source>
</evidence>
<dbReference type="Gene3D" id="3.10.105.10">
    <property type="entry name" value="Dipeptide-binding Protein, Domain 3"/>
    <property type="match status" value="1"/>
</dbReference>
<accession>A0A143PQ98</accession>
<dbReference type="CDD" id="cd00995">
    <property type="entry name" value="PBP2_NikA_DppA_OppA_like"/>
    <property type="match status" value="1"/>
</dbReference>
<dbReference type="AlphaFoldDB" id="A0A143PQ98"/>
<dbReference type="KEGG" id="abac:LuPra_03543"/>
<keyword evidence="3" id="KW-1185">Reference proteome</keyword>
<dbReference type="Gene3D" id="3.40.190.10">
    <property type="entry name" value="Periplasmic binding protein-like II"/>
    <property type="match status" value="1"/>
</dbReference>
<name>A0A143PQ98_LUTPR</name>
<dbReference type="PIRSF" id="PIRSF002741">
    <property type="entry name" value="MppA"/>
    <property type="match status" value="1"/>
</dbReference>
<dbReference type="Proteomes" id="UP000076079">
    <property type="component" value="Chromosome"/>
</dbReference>
<dbReference type="GO" id="GO:1904680">
    <property type="term" value="F:peptide transmembrane transporter activity"/>
    <property type="evidence" value="ECO:0007669"/>
    <property type="project" value="TreeGrafter"/>
</dbReference>
<protein>
    <submittedName>
        <fullName evidence="2">Oligopeptide-binding protein AppA</fullName>
    </submittedName>
</protein>
<dbReference type="EMBL" id="CP015136">
    <property type="protein sequence ID" value="AMY10313.1"/>
    <property type="molecule type" value="Genomic_DNA"/>
</dbReference>
<dbReference type="Gene3D" id="3.90.76.10">
    <property type="entry name" value="Dipeptide-binding Protein, Domain 1"/>
    <property type="match status" value="1"/>
</dbReference>
<proteinExistence type="predicted"/>
<sequence>MTSRRVPRAGYRVRTIADALRSHRVLVLLALAVLGGACRERSAQQDPAVIVGIAVGPTNLDPRVGSDEASQRVHQLLYASLVRLDDQLQVVPELAERLEARDTTTFVAHMRAGVRFHDGSALDAEDVAYTFRSFLDKAFLSPRKGAYAQLASVDVEDARTVVFHLKEPFASFPVNLVMGIVPAGTPAGAPAHVGAGPYRFVRMQSDDRVELAPYAGYFEGAPSNAGVILRVIPDDTMRGLELRTGAIDLVINDLAPDIVRTLQREDRMQVVTAPGLDYAYIGMNLRDPLLKDVRVRRALGLAVNSAAIIEHLRRGLAVPATGIIPAMSWANADDLQPTPYDPEEAGRLLDAAGYPDPDGAGPAPRLRLTLKTSTAEFVRLQAAVIQQDLARIGVAVDVRTHEFATLYADVLKGRFQLFTLQWVGVSDPDMLRRVFHSSQMPPAGFNRGFFSDPEVDALIERATTTADLTLRRAQYIDVQHRLFAAAPYVSLWTKVNVAVAQPWVSGVHLTPQASFTTLRNVTKRR</sequence>
<dbReference type="GO" id="GO:0043190">
    <property type="term" value="C:ATP-binding cassette (ABC) transporter complex"/>
    <property type="evidence" value="ECO:0007669"/>
    <property type="project" value="InterPro"/>
</dbReference>
<evidence type="ECO:0000313" key="2">
    <source>
        <dbReference type="EMBL" id="AMY10313.1"/>
    </source>
</evidence>
<dbReference type="STRING" id="1855912.LuPra_03543"/>
<evidence type="ECO:0000313" key="3">
    <source>
        <dbReference type="Proteomes" id="UP000076079"/>
    </source>
</evidence>
<dbReference type="GO" id="GO:0030288">
    <property type="term" value="C:outer membrane-bounded periplasmic space"/>
    <property type="evidence" value="ECO:0007669"/>
    <property type="project" value="UniProtKB-ARBA"/>
</dbReference>
<gene>
    <name evidence="2" type="primary">appA_1</name>
    <name evidence="2" type="ORF">LuPra_03543</name>
</gene>